<sequence>MKFKGEKKRNNASALLSATQNNTLVSLEVLKPEKEKSCWAGDKLSANIGGVINNRRLLNVHTSKPNTPSQIVAECERRNKSSGPLSISLTANSTNSRLYLTLKSNM</sequence>
<dbReference type="AlphaFoldDB" id="A0AAV4MD81"/>
<accession>A0AAV4MD81</accession>
<dbReference type="Proteomes" id="UP001054945">
    <property type="component" value="Unassembled WGS sequence"/>
</dbReference>
<name>A0AAV4MD81_CAEEX</name>
<dbReference type="EMBL" id="BPLR01019674">
    <property type="protein sequence ID" value="GIX70402.1"/>
    <property type="molecule type" value="Genomic_DNA"/>
</dbReference>
<proteinExistence type="predicted"/>
<evidence type="ECO:0000313" key="2">
    <source>
        <dbReference type="Proteomes" id="UP001054945"/>
    </source>
</evidence>
<evidence type="ECO:0000313" key="1">
    <source>
        <dbReference type="EMBL" id="GIX70402.1"/>
    </source>
</evidence>
<comment type="caution">
    <text evidence="1">The sequence shown here is derived from an EMBL/GenBank/DDBJ whole genome shotgun (WGS) entry which is preliminary data.</text>
</comment>
<keyword evidence="2" id="KW-1185">Reference proteome</keyword>
<reference evidence="1 2" key="1">
    <citation type="submission" date="2021-06" db="EMBL/GenBank/DDBJ databases">
        <title>Caerostris extrusa draft genome.</title>
        <authorList>
            <person name="Kono N."/>
            <person name="Arakawa K."/>
        </authorList>
    </citation>
    <scope>NUCLEOTIDE SEQUENCE [LARGE SCALE GENOMIC DNA]</scope>
</reference>
<organism evidence="1 2">
    <name type="scientific">Caerostris extrusa</name>
    <name type="common">Bark spider</name>
    <name type="synonym">Caerostris bankana</name>
    <dbReference type="NCBI Taxonomy" id="172846"/>
    <lineage>
        <taxon>Eukaryota</taxon>
        <taxon>Metazoa</taxon>
        <taxon>Ecdysozoa</taxon>
        <taxon>Arthropoda</taxon>
        <taxon>Chelicerata</taxon>
        <taxon>Arachnida</taxon>
        <taxon>Araneae</taxon>
        <taxon>Araneomorphae</taxon>
        <taxon>Entelegynae</taxon>
        <taxon>Araneoidea</taxon>
        <taxon>Araneidae</taxon>
        <taxon>Caerostris</taxon>
    </lineage>
</organism>
<gene>
    <name evidence="1" type="ORF">CEXT_100871</name>
</gene>
<protein>
    <submittedName>
        <fullName evidence="1">Uncharacterized protein</fullName>
    </submittedName>
</protein>